<dbReference type="InterPro" id="IPR013740">
    <property type="entry name" value="Redoxin"/>
</dbReference>
<dbReference type="EMBL" id="AP012057">
    <property type="protein sequence ID" value="BAN01279.1"/>
    <property type="molecule type" value="Genomic_DNA"/>
</dbReference>
<dbReference type="PROSITE" id="PS51352">
    <property type="entry name" value="THIOREDOXIN_2"/>
    <property type="match status" value="1"/>
</dbReference>
<sequence>MTDEATTTTTASTTQAPESASSSTSGSSRLAPFIALGIAVVMIGLLVLLVGAEPDSGPTADFEVRPAPEAVGTLDDGTPFDLSRRKGSYVVLNFFTSDCVPCIQEHPELIEFVDQQAQLGTDGAEFYSVVVGDTPERVERFFDERGGDWPIIYSEADEFSVAFGVAAVPETWVIDKEGIIRARFISRVTAEGLSVTVQQLREAFG</sequence>
<keyword evidence="2" id="KW-0472">Membrane</keyword>
<dbReference type="RefSeq" id="WP_015440526.1">
    <property type="nucleotide sequence ID" value="NC_020520.1"/>
</dbReference>
<keyword evidence="2" id="KW-0812">Transmembrane</keyword>
<dbReference type="Pfam" id="PF08534">
    <property type="entry name" value="Redoxin"/>
    <property type="match status" value="1"/>
</dbReference>
<dbReference type="AlphaFoldDB" id="A0A6C7E7U4"/>
<dbReference type="Gene3D" id="3.40.30.10">
    <property type="entry name" value="Glutaredoxin"/>
    <property type="match status" value="1"/>
</dbReference>
<evidence type="ECO:0000256" key="1">
    <source>
        <dbReference type="SAM" id="MobiDB-lite"/>
    </source>
</evidence>
<evidence type="ECO:0000259" key="3">
    <source>
        <dbReference type="PROSITE" id="PS51352"/>
    </source>
</evidence>
<proteinExistence type="predicted"/>
<dbReference type="SUPFAM" id="SSF52833">
    <property type="entry name" value="Thioredoxin-like"/>
    <property type="match status" value="1"/>
</dbReference>
<feature type="domain" description="Thioredoxin" evidence="3">
    <location>
        <begin position="61"/>
        <end position="205"/>
    </location>
</feature>
<dbReference type="GO" id="GO:0016491">
    <property type="term" value="F:oxidoreductase activity"/>
    <property type="evidence" value="ECO:0007669"/>
    <property type="project" value="InterPro"/>
</dbReference>
<accession>A0A6C7E7U4</accession>
<dbReference type="InterPro" id="IPR050553">
    <property type="entry name" value="Thioredoxin_ResA/DsbE_sf"/>
</dbReference>
<keyword evidence="5" id="KW-1185">Reference proteome</keyword>
<feature type="transmembrane region" description="Helical" evidence="2">
    <location>
        <begin position="30"/>
        <end position="50"/>
    </location>
</feature>
<dbReference type="PANTHER" id="PTHR42852:SF13">
    <property type="entry name" value="PROTEIN DIPZ"/>
    <property type="match status" value="1"/>
</dbReference>
<reference evidence="4 5" key="1">
    <citation type="journal article" date="2013" name="Int. J. Syst. Evol. Microbiol.">
        <title>Ilumatobacter nonamiense sp. nov. and Ilumatobacter coccineum sp. nov., isolated from seashore sand.</title>
        <authorList>
            <person name="Matsumoto A."/>
            <person name="Kasai H."/>
            <person name="Matsuo Y."/>
            <person name="Shizuri Y."/>
            <person name="Ichikawa N."/>
            <person name="Fujita N."/>
            <person name="Omura S."/>
            <person name="Takahashi Y."/>
        </authorList>
    </citation>
    <scope>NUCLEOTIDE SEQUENCE [LARGE SCALE GENOMIC DNA]</scope>
    <source>
        <strain evidence="5">NBRC 103263 / KCTC 29153 / YM16-304</strain>
    </source>
</reference>
<dbReference type="InterPro" id="IPR013766">
    <property type="entry name" value="Thioredoxin_domain"/>
</dbReference>
<dbReference type="CDD" id="cd02966">
    <property type="entry name" value="TlpA_like_family"/>
    <property type="match status" value="1"/>
</dbReference>
<protein>
    <submittedName>
        <fullName evidence="4">Cytochrome c biogenesis protein CcmG</fullName>
    </submittedName>
</protein>
<dbReference type="PANTHER" id="PTHR42852">
    <property type="entry name" value="THIOL:DISULFIDE INTERCHANGE PROTEIN DSBE"/>
    <property type="match status" value="1"/>
</dbReference>
<evidence type="ECO:0000313" key="4">
    <source>
        <dbReference type="EMBL" id="BAN01279.1"/>
    </source>
</evidence>
<name>A0A6C7E7U4_ILUCY</name>
<organism evidence="4 5">
    <name type="scientific">Ilumatobacter coccineus (strain NBRC 103263 / KCTC 29153 / YM16-304)</name>
    <dbReference type="NCBI Taxonomy" id="1313172"/>
    <lineage>
        <taxon>Bacteria</taxon>
        <taxon>Bacillati</taxon>
        <taxon>Actinomycetota</taxon>
        <taxon>Acidimicrobiia</taxon>
        <taxon>Acidimicrobiales</taxon>
        <taxon>Ilumatobacteraceae</taxon>
        <taxon>Ilumatobacter</taxon>
    </lineage>
</organism>
<evidence type="ECO:0000313" key="5">
    <source>
        <dbReference type="Proteomes" id="UP000011863"/>
    </source>
</evidence>
<dbReference type="OrthoDB" id="9790194at2"/>
<dbReference type="Proteomes" id="UP000011863">
    <property type="component" value="Chromosome"/>
</dbReference>
<dbReference type="InterPro" id="IPR036249">
    <property type="entry name" value="Thioredoxin-like_sf"/>
</dbReference>
<evidence type="ECO:0000256" key="2">
    <source>
        <dbReference type="SAM" id="Phobius"/>
    </source>
</evidence>
<dbReference type="KEGG" id="aym:YM304_09650"/>
<keyword evidence="2" id="KW-1133">Transmembrane helix</keyword>
<feature type="region of interest" description="Disordered" evidence="1">
    <location>
        <begin position="1"/>
        <end position="27"/>
    </location>
</feature>
<gene>
    <name evidence="4" type="primary">ccmG</name>
    <name evidence="4" type="synonym">dsbE</name>
    <name evidence="4" type="synonym">resA</name>
    <name evidence="4" type="ORF">YM304_09650</name>
</gene>